<dbReference type="AlphaFoldDB" id="L8HD82"/>
<gene>
    <name evidence="1" type="ORF">ACA1_044250</name>
</gene>
<dbReference type="Proteomes" id="UP000011083">
    <property type="component" value="Unassembled WGS sequence"/>
</dbReference>
<sequence length="71" mass="7878">MWKNVTVSYDYQGQQVTEELYLTIDLDGNQIVILPTAGVLLASQPCQSCDHARLRSDAIAEFLSHGRRVAA</sequence>
<proteinExistence type="predicted"/>
<accession>L8HD82</accession>
<dbReference type="VEuPathDB" id="AmoebaDB:ACA1_044250"/>
<name>L8HD82_ACACF</name>
<organism evidence="1 2">
    <name type="scientific">Acanthamoeba castellanii (strain ATCC 30010 / Neff)</name>
    <dbReference type="NCBI Taxonomy" id="1257118"/>
    <lineage>
        <taxon>Eukaryota</taxon>
        <taxon>Amoebozoa</taxon>
        <taxon>Discosea</taxon>
        <taxon>Longamoebia</taxon>
        <taxon>Centramoebida</taxon>
        <taxon>Acanthamoebidae</taxon>
        <taxon>Acanthamoeba</taxon>
    </lineage>
</organism>
<protein>
    <submittedName>
        <fullName evidence="1">Uncharacterized protein</fullName>
    </submittedName>
</protein>
<dbReference type="GeneID" id="14924093"/>
<evidence type="ECO:0000313" key="1">
    <source>
        <dbReference type="EMBL" id="ELR23120.1"/>
    </source>
</evidence>
<reference evidence="1 2" key="1">
    <citation type="journal article" date="2013" name="Genome Biol.">
        <title>Genome of Acanthamoeba castellanii highlights extensive lateral gene transfer and early evolution of tyrosine kinase signaling.</title>
        <authorList>
            <person name="Clarke M."/>
            <person name="Lohan A.J."/>
            <person name="Liu B."/>
            <person name="Lagkouvardos I."/>
            <person name="Roy S."/>
            <person name="Zafar N."/>
            <person name="Bertelli C."/>
            <person name="Schilde C."/>
            <person name="Kianianmomeni A."/>
            <person name="Burglin T.R."/>
            <person name="Frech C."/>
            <person name="Turcotte B."/>
            <person name="Kopec K.O."/>
            <person name="Synnott J.M."/>
            <person name="Choo C."/>
            <person name="Paponov I."/>
            <person name="Finkler A."/>
            <person name="Soon Heng Tan C."/>
            <person name="Hutchins A.P."/>
            <person name="Weinmeier T."/>
            <person name="Rattei T."/>
            <person name="Chu J.S."/>
            <person name="Gimenez G."/>
            <person name="Irimia M."/>
            <person name="Rigden D.J."/>
            <person name="Fitzpatrick D.A."/>
            <person name="Lorenzo-Morales J."/>
            <person name="Bateman A."/>
            <person name="Chiu C.H."/>
            <person name="Tang P."/>
            <person name="Hegemann P."/>
            <person name="Fromm H."/>
            <person name="Raoult D."/>
            <person name="Greub G."/>
            <person name="Miranda-Saavedra D."/>
            <person name="Chen N."/>
            <person name="Nash P."/>
            <person name="Ginger M.L."/>
            <person name="Horn M."/>
            <person name="Schaap P."/>
            <person name="Caler L."/>
            <person name="Loftus B."/>
        </authorList>
    </citation>
    <scope>NUCLEOTIDE SEQUENCE [LARGE SCALE GENOMIC DNA]</scope>
    <source>
        <strain evidence="1 2">Neff</strain>
    </source>
</reference>
<keyword evidence="2" id="KW-1185">Reference proteome</keyword>
<dbReference type="KEGG" id="acan:ACA1_044250"/>
<dbReference type="RefSeq" id="XP_004352648.1">
    <property type="nucleotide sequence ID" value="XM_004352596.1"/>
</dbReference>
<dbReference type="EMBL" id="KB007862">
    <property type="protein sequence ID" value="ELR23120.1"/>
    <property type="molecule type" value="Genomic_DNA"/>
</dbReference>
<evidence type="ECO:0000313" key="2">
    <source>
        <dbReference type="Proteomes" id="UP000011083"/>
    </source>
</evidence>